<evidence type="ECO:0000256" key="1">
    <source>
        <dbReference type="ARBA" id="ARBA00006817"/>
    </source>
</evidence>
<evidence type="ECO:0000259" key="2">
    <source>
        <dbReference type="Pfam" id="PF08327"/>
    </source>
</evidence>
<reference evidence="3 4" key="1">
    <citation type="submission" date="2020-08" db="EMBL/GenBank/DDBJ databases">
        <title>Genomic Encyclopedia of Type Strains, Phase IV (KMG-IV): sequencing the most valuable type-strain genomes for metagenomic binning, comparative biology and taxonomic classification.</title>
        <authorList>
            <person name="Goeker M."/>
        </authorList>
    </citation>
    <scope>NUCLEOTIDE SEQUENCE [LARGE SCALE GENOMIC DNA]</scope>
    <source>
        <strain evidence="3 4">DSM 29853</strain>
    </source>
</reference>
<protein>
    <submittedName>
        <fullName evidence="3">Uncharacterized protein YndB with AHSA1/START domain</fullName>
    </submittedName>
</protein>
<name>A0A7W6NJM5_9HYPH</name>
<gene>
    <name evidence="3" type="ORF">GGR23_000603</name>
</gene>
<dbReference type="Pfam" id="PF08327">
    <property type="entry name" value="AHSA1"/>
    <property type="match status" value="1"/>
</dbReference>
<dbReference type="Gene3D" id="3.30.530.20">
    <property type="match status" value="1"/>
</dbReference>
<accession>A0A7W6NJM5</accession>
<dbReference type="EMBL" id="JACIEZ010000001">
    <property type="protein sequence ID" value="MBB4063442.1"/>
    <property type="molecule type" value="Genomic_DNA"/>
</dbReference>
<organism evidence="3 4">
    <name type="scientific">Gellertiella hungarica</name>
    <dbReference type="NCBI Taxonomy" id="1572859"/>
    <lineage>
        <taxon>Bacteria</taxon>
        <taxon>Pseudomonadati</taxon>
        <taxon>Pseudomonadota</taxon>
        <taxon>Alphaproteobacteria</taxon>
        <taxon>Hyphomicrobiales</taxon>
        <taxon>Rhizobiaceae</taxon>
        <taxon>Gellertiella</taxon>
    </lineage>
</organism>
<dbReference type="SUPFAM" id="SSF55961">
    <property type="entry name" value="Bet v1-like"/>
    <property type="match status" value="1"/>
</dbReference>
<keyword evidence="4" id="KW-1185">Reference proteome</keyword>
<dbReference type="AlphaFoldDB" id="A0A7W6NJM5"/>
<evidence type="ECO:0000313" key="4">
    <source>
        <dbReference type="Proteomes" id="UP000528286"/>
    </source>
</evidence>
<evidence type="ECO:0000313" key="3">
    <source>
        <dbReference type="EMBL" id="MBB4063442.1"/>
    </source>
</evidence>
<comment type="similarity">
    <text evidence="1">Belongs to the AHA1 family.</text>
</comment>
<dbReference type="InterPro" id="IPR013538">
    <property type="entry name" value="ASHA1/2-like_C"/>
</dbReference>
<comment type="caution">
    <text evidence="3">The sequence shown here is derived from an EMBL/GenBank/DDBJ whole genome shotgun (WGS) entry which is preliminary data.</text>
</comment>
<dbReference type="Proteomes" id="UP000528286">
    <property type="component" value="Unassembled WGS sequence"/>
</dbReference>
<dbReference type="RefSeq" id="WP_183364628.1">
    <property type="nucleotide sequence ID" value="NZ_JACIEZ010000001.1"/>
</dbReference>
<feature type="domain" description="Activator of Hsp90 ATPase homologue 1/2-like C-terminal" evidence="2">
    <location>
        <begin position="19"/>
        <end position="145"/>
    </location>
</feature>
<sequence length="151" mass="17648">MTTRIDGGIEILSSRVFPVSVSKLYAAFAEPSLLERWWGPDGFTNRITRFDLVPGGEWHITMTNSDGTDFHNRCTFEIVEPGARIFYLHHEPMHVFTMDMHFASAEEHARLTWRMTMERNRENLELKKFIAAANEQNFDRLGRVLAEHREH</sequence>
<dbReference type="InterPro" id="IPR023393">
    <property type="entry name" value="START-like_dom_sf"/>
</dbReference>
<proteinExistence type="inferred from homology"/>